<organism evidence="2 3">
    <name type="scientific">Tengunoibacter tsumagoiensis</name>
    <dbReference type="NCBI Taxonomy" id="2014871"/>
    <lineage>
        <taxon>Bacteria</taxon>
        <taxon>Bacillati</taxon>
        <taxon>Chloroflexota</taxon>
        <taxon>Ktedonobacteria</taxon>
        <taxon>Ktedonobacterales</taxon>
        <taxon>Dictyobacteraceae</taxon>
        <taxon>Tengunoibacter</taxon>
    </lineage>
</organism>
<keyword evidence="1" id="KW-1133">Transmembrane helix</keyword>
<gene>
    <name evidence="2" type="ORF">KTT_34380</name>
</gene>
<evidence type="ECO:0000313" key="3">
    <source>
        <dbReference type="Proteomes" id="UP000287352"/>
    </source>
</evidence>
<protein>
    <submittedName>
        <fullName evidence="2">Uncharacterized protein</fullName>
    </submittedName>
</protein>
<dbReference type="EMBL" id="BIFR01000001">
    <property type="protein sequence ID" value="GCE13579.1"/>
    <property type="molecule type" value="Genomic_DNA"/>
</dbReference>
<evidence type="ECO:0000256" key="1">
    <source>
        <dbReference type="SAM" id="Phobius"/>
    </source>
</evidence>
<dbReference type="Proteomes" id="UP000287352">
    <property type="component" value="Unassembled WGS sequence"/>
</dbReference>
<sequence>MLFENMNRPEKPVYAFTSSHGMAVFVYCRTRQGSAVKFAFFVANQYHYLYNMTFSLANSPLFLYLFLLAISGIILIGMVVLACPDY</sequence>
<evidence type="ECO:0000313" key="2">
    <source>
        <dbReference type="EMBL" id="GCE13579.1"/>
    </source>
</evidence>
<keyword evidence="3" id="KW-1185">Reference proteome</keyword>
<keyword evidence="1" id="KW-0472">Membrane</keyword>
<dbReference type="AlphaFoldDB" id="A0A402A3G1"/>
<accession>A0A402A3G1</accession>
<proteinExistence type="predicted"/>
<keyword evidence="1" id="KW-0812">Transmembrane</keyword>
<feature type="transmembrane region" description="Helical" evidence="1">
    <location>
        <begin position="61"/>
        <end position="83"/>
    </location>
</feature>
<name>A0A402A3G1_9CHLR</name>
<reference evidence="3" key="1">
    <citation type="submission" date="2018-12" db="EMBL/GenBank/DDBJ databases">
        <title>Tengunoibacter tsumagoiensis gen. nov., sp. nov., Dictyobacter kobayashii sp. nov., D. alpinus sp. nov., and D. joshuensis sp. nov. and description of Dictyobacteraceae fam. nov. within the order Ktedonobacterales isolated from Tengu-no-mugimeshi.</title>
        <authorList>
            <person name="Wang C.M."/>
            <person name="Zheng Y."/>
            <person name="Sakai Y."/>
            <person name="Toyoda A."/>
            <person name="Minakuchi Y."/>
            <person name="Abe K."/>
            <person name="Yokota A."/>
            <person name="Yabe S."/>
        </authorList>
    </citation>
    <scope>NUCLEOTIDE SEQUENCE [LARGE SCALE GENOMIC DNA]</scope>
    <source>
        <strain evidence="3">Uno3</strain>
    </source>
</reference>
<comment type="caution">
    <text evidence="2">The sequence shown here is derived from an EMBL/GenBank/DDBJ whole genome shotgun (WGS) entry which is preliminary data.</text>
</comment>